<gene>
    <name evidence="4" type="ORF">FK529_10355</name>
</gene>
<dbReference type="InterPro" id="IPR008691">
    <property type="entry name" value="LpqH"/>
</dbReference>
<sequence length="198" mass="20278">MSFTWRKTSSPPASGARKPKPRCVSKWTTLPFVMGRVSHSETVRPRWCGGSDLARSPGTVIPMKKAAVALAGSTLVALAACTSPNTDSSTVVEIDGKAESAAEYVNAGCSRNGDSITVGSGSVQTARGVGAILTDGNPPTVNSLFVATGGNVMTVLNTPVGKVGSATASKAGNRYTITGEARAADLSTKKFRVEITCG</sequence>
<evidence type="ECO:0000313" key="5">
    <source>
        <dbReference type="Proteomes" id="UP000317291"/>
    </source>
</evidence>
<feature type="compositionally biased region" description="Polar residues" evidence="3">
    <location>
        <begin position="1"/>
        <end position="12"/>
    </location>
</feature>
<accession>A0A5C5R9T2</accession>
<reference evidence="4 5" key="1">
    <citation type="submission" date="2019-06" db="EMBL/GenBank/DDBJ databases">
        <title>Tsukamurella conjunctivitidis sp. nov., Tsukamurella assacharolytica sp. nov. and Tsukamurella sputae sp. nov. isolated from patients with conjunctivitis, bacteraemia (lymphoma) and respiratory infection (sputum) in Hong Kong.</title>
        <authorList>
            <person name="Teng J.L.L."/>
            <person name="Lee H.H."/>
            <person name="Fong J.Y.H."/>
            <person name="Fok K.M.N."/>
            <person name="Lau S.K.P."/>
            <person name="Woo P.C.Y."/>
        </authorList>
    </citation>
    <scope>NUCLEOTIDE SEQUENCE [LARGE SCALE GENOMIC DNA]</scope>
    <source>
        <strain evidence="4 5">HKU71</strain>
    </source>
</reference>
<keyword evidence="1" id="KW-1003">Cell membrane</keyword>
<dbReference type="Proteomes" id="UP000317291">
    <property type="component" value="Unassembled WGS sequence"/>
</dbReference>
<proteinExistence type="predicted"/>
<protein>
    <recommendedName>
        <fullName evidence="6">Lipoprotein LpqH</fullName>
    </recommendedName>
</protein>
<feature type="region of interest" description="Disordered" evidence="3">
    <location>
        <begin position="1"/>
        <end position="21"/>
    </location>
</feature>
<dbReference type="Pfam" id="PF05481">
    <property type="entry name" value="Myco_19_kDa"/>
    <property type="match status" value="1"/>
</dbReference>
<name>A0A5C5R9T2_9ACTN</name>
<evidence type="ECO:0000313" key="4">
    <source>
        <dbReference type="EMBL" id="TWS19578.1"/>
    </source>
</evidence>
<evidence type="ECO:0000256" key="2">
    <source>
        <dbReference type="ARBA" id="ARBA00023136"/>
    </source>
</evidence>
<keyword evidence="5" id="KW-1185">Reference proteome</keyword>
<comment type="caution">
    <text evidence="4">The sequence shown here is derived from an EMBL/GenBank/DDBJ whole genome shotgun (WGS) entry which is preliminary data.</text>
</comment>
<organism evidence="4 5">
    <name type="scientific">Tsukamurella asaccharolytica</name>
    <dbReference type="NCBI Taxonomy" id="2592067"/>
    <lineage>
        <taxon>Bacteria</taxon>
        <taxon>Bacillati</taxon>
        <taxon>Actinomycetota</taxon>
        <taxon>Actinomycetes</taxon>
        <taxon>Mycobacteriales</taxon>
        <taxon>Tsukamurellaceae</taxon>
        <taxon>Tsukamurella</taxon>
    </lineage>
</organism>
<evidence type="ECO:0000256" key="1">
    <source>
        <dbReference type="ARBA" id="ARBA00022475"/>
    </source>
</evidence>
<evidence type="ECO:0000256" key="3">
    <source>
        <dbReference type="SAM" id="MobiDB-lite"/>
    </source>
</evidence>
<keyword evidence="2" id="KW-0472">Membrane</keyword>
<dbReference type="GO" id="GO:0016020">
    <property type="term" value="C:membrane"/>
    <property type="evidence" value="ECO:0007669"/>
    <property type="project" value="InterPro"/>
</dbReference>
<dbReference type="EMBL" id="VIGW01000004">
    <property type="protein sequence ID" value="TWS19578.1"/>
    <property type="molecule type" value="Genomic_DNA"/>
</dbReference>
<dbReference type="AlphaFoldDB" id="A0A5C5R9T2"/>
<evidence type="ECO:0008006" key="6">
    <source>
        <dbReference type="Google" id="ProtNLM"/>
    </source>
</evidence>